<organism evidence="4 5">
    <name type="scientific">Stutzerimonas tarimensis</name>
    <dbReference type="NCBI Taxonomy" id="1507735"/>
    <lineage>
        <taxon>Bacteria</taxon>
        <taxon>Pseudomonadati</taxon>
        <taxon>Pseudomonadota</taxon>
        <taxon>Gammaproteobacteria</taxon>
        <taxon>Pseudomonadales</taxon>
        <taxon>Pseudomonadaceae</taxon>
        <taxon>Stutzerimonas</taxon>
    </lineage>
</organism>
<evidence type="ECO:0000256" key="1">
    <source>
        <dbReference type="ARBA" id="ARBA00038283"/>
    </source>
</evidence>
<gene>
    <name evidence="4" type="ORF">ACFOMF_04090</name>
</gene>
<feature type="domain" description="Initiator Rep protein WH1" evidence="3">
    <location>
        <begin position="7"/>
        <end position="156"/>
    </location>
</feature>
<reference evidence="5" key="1">
    <citation type="journal article" date="2019" name="Int. J. Syst. Evol. Microbiol.">
        <title>The Global Catalogue of Microorganisms (GCM) 10K type strain sequencing project: providing services to taxonomists for standard genome sequencing and annotation.</title>
        <authorList>
            <consortium name="The Broad Institute Genomics Platform"/>
            <consortium name="The Broad Institute Genome Sequencing Center for Infectious Disease"/>
            <person name="Wu L."/>
            <person name="Ma J."/>
        </authorList>
    </citation>
    <scope>NUCLEOTIDE SEQUENCE [LARGE SCALE GENOMIC DNA]</scope>
    <source>
        <strain evidence="5">KCTC 42447</strain>
    </source>
</reference>
<feature type="compositionally biased region" description="Basic and acidic residues" evidence="2">
    <location>
        <begin position="232"/>
        <end position="259"/>
    </location>
</feature>
<evidence type="ECO:0000259" key="3">
    <source>
        <dbReference type="Pfam" id="PF01051"/>
    </source>
</evidence>
<keyword evidence="5" id="KW-1185">Reference proteome</keyword>
<dbReference type="Pfam" id="PF21205">
    <property type="entry name" value="Rep3_C"/>
    <property type="match status" value="1"/>
</dbReference>
<dbReference type="EMBL" id="JBHRXZ010000011">
    <property type="protein sequence ID" value="MFC3606961.1"/>
    <property type="molecule type" value="Genomic_DNA"/>
</dbReference>
<dbReference type="InterPro" id="IPR036388">
    <property type="entry name" value="WH-like_DNA-bd_sf"/>
</dbReference>
<dbReference type="InterPro" id="IPR036390">
    <property type="entry name" value="WH_DNA-bd_sf"/>
</dbReference>
<protein>
    <submittedName>
        <fullName evidence="4">Replication initiation protein</fullName>
    </submittedName>
</protein>
<proteinExistence type="inferred from homology"/>
<dbReference type="SUPFAM" id="SSF46785">
    <property type="entry name" value="Winged helix' DNA-binding domain"/>
    <property type="match status" value="2"/>
</dbReference>
<dbReference type="InterPro" id="IPR000525">
    <property type="entry name" value="Initiator_Rep_WH1"/>
</dbReference>
<feature type="region of interest" description="Disordered" evidence="2">
    <location>
        <begin position="230"/>
        <end position="259"/>
    </location>
</feature>
<comment type="similarity">
    <text evidence="1">Belongs to the initiator RepB protein family.</text>
</comment>
<name>A0ABV7T1X4_9GAMM</name>
<evidence type="ECO:0000256" key="2">
    <source>
        <dbReference type="SAM" id="MobiDB-lite"/>
    </source>
</evidence>
<dbReference type="Gene3D" id="1.10.10.10">
    <property type="entry name" value="Winged helix-like DNA-binding domain superfamily/Winged helix DNA-binding domain"/>
    <property type="match status" value="2"/>
</dbReference>
<accession>A0ABV7T1X4</accession>
<dbReference type="Pfam" id="PF01051">
    <property type="entry name" value="Rep3_N"/>
    <property type="match status" value="1"/>
</dbReference>
<evidence type="ECO:0000313" key="5">
    <source>
        <dbReference type="Proteomes" id="UP001595630"/>
    </source>
</evidence>
<dbReference type="Proteomes" id="UP001595630">
    <property type="component" value="Unassembled WGS sequence"/>
</dbReference>
<evidence type="ECO:0000313" key="4">
    <source>
        <dbReference type="EMBL" id="MFC3606961.1"/>
    </source>
</evidence>
<sequence length="273" mass="31182">MPQGLQVVKSNHIVSASYRLSVAEQRIILSCIAQVRRDQAVTDEILYSVSAADIAQLCQTDQATAYRDLAVAAERLFDRRITILFEPDGSSRPARKRLTRWVQTVDYIEKEGRVELRFGKDILPFLTGLTEQFTRYELSAVARMTSAYAIRLFEMLAQYGSVGSREVSLEQLREWFQLEGRYPLMADLRRWVIEPAVAQVNEHSPLQVEWLPKKTGRKVTHLQFTFRNKTKKVPEGTKQDPKRKVTESELSRLARPGESREQALARLGVTVSG</sequence>
<dbReference type="RefSeq" id="WP_386361512.1">
    <property type="nucleotide sequence ID" value="NZ_JBHRXZ010000011.1"/>
</dbReference>
<comment type="caution">
    <text evidence="4">The sequence shown here is derived from an EMBL/GenBank/DDBJ whole genome shotgun (WGS) entry which is preliminary data.</text>
</comment>